<dbReference type="InterPro" id="IPR013149">
    <property type="entry name" value="ADH-like_C"/>
</dbReference>
<name>A0AAV6XZT9_9LAMI</name>
<comment type="similarity">
    <text evidence="2">Belongs to the zinc-containing alcohol dehydrogenase family. Quinone oxidoreductase subfamily.</text>
</comment>
<dbReference type="GO" id="GO:0005739">
    <property type="term" value="C:mitochondrion"/>
    <property type="evidence" value="ECO:0007669"/>
    <property type="project" value="UniProtKB-SubCell"/>
</dbReference>
<accession>A0AAV6XZT9</accession>
<evidence type="ECO:0000256" key="13">
    <source>
        <dbReference type="ARBA" id="ARBA00042123"/>
    </source>
</evidence>
<dbReference type="Gene3D" id="3.40.50.720">
    <property type="entry name" value="NAD(P)-binding Rossmann-like Domain"/>
    <property type="match status" value="1"/>
</dbReference>
<evidence type="ECO:0000256" key="6">
    <source>
        <dbReference type="ARBA" id="ARBA00022946"/>
    </source>
</evidence>
<dbReference type="Pfam" id="PF08240">
    <property type="entry name" value="ADH_N"/>
    <property type="match status" value="1"/>
</dbReference>
<dbReference type="EC" id="1.3.1.104" evidence="11"/>
<dbReference type="PANTHER" id="PTHR43981:SF2">
    <property type="entry name" value="ENOYL-[ACYL-CARRIER-PROTEIN] REDUCTASE, MITOCHONDRIAL"/>
    <property type="match status" value="1"/>
</dbReference>
<keyword evidence="10" id="KW-0275">Fatty acid biosynthesis</keyword>
<keyword evidence="17" id="KW-1185">Reference proteome</keyword>
<gene>
    <name evidence="16" type="ORF">BUALT_Bualt02G0053600</name>
</gene>
<dbReference type="CDD" id="cd08290">
    <property type="entry name" value="ETR"/>
    <property type="match status" value="1"/>
</dbReference>
<evidence type="ECO:0000259" key="15">
    <source>
        <dbReference type="SMART" id="SM00829"/>
    </source>
</evidence>
<comment type="caution">
    <text evidence="16">The sequence shown here is derived from an EMBL/GenBank/DDBJ whole genome shotgun (WGS) entry which is preliminary data.</text>
</comment>
<evidence type="ECO:0000313" key="17">
    <source>
        <dbReference type="Proteomes" id="UP000826271"/>
    </source>
</evidence>
<sequence>MATVRLVQLKALLLRRGGTASPPPPRALFIGPNRGIRAFSSTMSPPSKAVVYEEHGPPDTVCKLKELPPVPIKDDDVCVKMLAAPINPSDINRIQGVYPVRPPVPAIGGYEGVGEVHSVGSAVTGLGPGDWVIPSPPSSGTWQTYAVKEQSVWHKIDKRTPMEYAATITVNPLTALRMLEDFVDLKSGDAVVQNGATSIVGQCIIQLARVRGIRSINVIRDRAGSDEVKEKLKKLGADEVFTEGQLEVKNVKSLLADIAEPALGFNCVGGNAASLVLKFLKQGGTMVTYGGMSKKPITVSTSSFIFKDLSLRGFWLQKWLTSDKAEECRDMIDYLLSLTSSGELRYDMELVPFNQFTSALDKALGKLGSQPKQVIKF</sequence>
<dbReference type="InterPro" id="IPR020843">
    <property type="entry name" value="ER"/>
</dbReference>
<evidence type="ECO:0000256" key="2">
    <source>
        <dbReference type="ARBA" id="ARBA00010371"/>
    </source>
</evidence>
<evidence type="ECO:0000256" key="1">
    <source>
        <dbReference type="ARBA" id="ARBA00004173"/>
    </source>
</evidence>
<evidence type="ECO:0000256" key="14">
    <source>
        <dbReference type="ARBA" id="ARBA00048843"/>
    </source>
</evidence>
<keyword evidence="6" id="KW-0809">Transit peptide</keyword>
<protein>
    <recommendedName>
        <fullName evidence="12">Enoyl-[acyl-carrier-protein] reductase, mitochondrial</fullName>
        <ecNumber evidence="11">1.3.1.104</ecNumber>
    </recommendedName>
    <alternativeName>
        <fullName evidence="13">2-enoyl thioester reductase</fullName>
    </alternativeName>
</protein>
<dbReference type="Proteomes" id="UP000826271">
    <property type="component" value="Unassembled WGS sequence"/>
</dbReference>
<evidence type="ECO:0000256" key="4">
    <source>
        <dbReference type="ARBA" id="ARBA00022832"/>
    </source>
</evidence>
<evidence type="ECO:0000256" key="12">
    <source>
        <dbReference type="ARBA" id="ARBA00041058"/>
    </source>
</evidence>
<comment type="subcellular location">
    <subcellularLocation>
        <location evidence="1">Mitochondrion</location>
    </subcellularLocation>
</comment>
<dbReference type="EMBL" id="WHWC01000002">
    <property type="protein sequence ID" value="KAG8387748.1"/>
    <property type="molecule type" value="Genomic_DNA"/>
</dbReference>
<evidence type="ECO:0000256" key="5">
    <source>
        <dbReference type="ARBA" id="ARBA00022857"/>
    </source>
</evidence>
<dbReference type="GO" id="GO:0006633">
    <property type="term" value="P:fatty acid biosynthetic process"/>
    <property type="evidence" value="ECO:0007669"/>
    <property type="project" value="UniProtKB-KW"/>
</dbReference>
<evidence type="ECO:0000256" key="3">
    <source>
        <dbReference type="ARBA" id="ARBA00022516"/>
    </source>
</evidence>
<dbReference type="SUPFAM" id="SSF51735">
    <property type="entry name" value="NAD(P)-binding Rossmann-fold domains"/>
    <property type="match status" value="1"/>
</dbReference>
<organism evidence="16 17">
    <name type="scientific">Buddleja alternifolia</name>
    <dbReference type="NCBI Taxonomy" id="168488"/>
    <lineage>
        <taxon>Eukaryota</taxon>
        <taxon>Viridiplantae</taxon>
        <taxon>Streptophyta</taxon>
        <taxon>Embryophyta</taxon>
        <taxon>Tracheophyta</taxon>
        <taxon>Spermatophyta</taxon>
        <taxon>Magnoliopsida</taxon>
        <taxon>eudicotyledons</taxon>
        <taxon>Gunneridae</taxon>
        <taxon>Pentapetalae</taxon>
        <taxon>asterids</taxon>
        <taxon>lamiids</taxon>
        <taxon>Lamiales</taxon>
        <taxon>Scrophulariaceae</taxon>
        <taxon>Buddlejeae</taxon>
        <taxon>Buddleja</taxon>
    </lineage>
</organism>
<keyword evidence="7" id="KW-0560">Oxidoreductase</keyword>
<dbReference type="InterPro" id="IPR051034">
    <property type="entry name" value="Mito_Enoyl-ACP_Reductase"/>
</dbReference>
<keyword evidence="5" id="KW-0521">NADP</keyword>
<feature type="domain" description="Enoyl reductase (ER)" evidence="15">
    <location>
        <begin position="56"/>
        <end position="375"/>
    </location>
</feature>
<dbReference type="FunFam" id="3.40.50.720:FF:000112">
    <property type="entry name" value="Enoyl-[acyl-carrier-protein] reductase 1, mitochondrial"/>
    <property type="match status" value="1"/>
</dbReference>
<evidence type="ECO:0000256" key="11">
    <source>
        <dbReference type="ARBA" id="ARBA00038963"/>
    </source>
</evidence>
<dbReference type="GO" id="GO:0141148">
    <property type="term" value="F:enoyl-[acyl-carrier-protein] reductase (NADPH) activity"/>
    <property type="evidence" value="ECO:0007669"/>
    <property type="project" value="UniProtKB-EC"/>
</dbReference>
<dbReference type="AlphaFoldDB" id="A0AAV6XZT9"/>
<proteinExistence type="inferred from homology"/>
<keyword evidence="9" id="KW-0496">Mitochondrion</keyword>
<dbReference type="FunFam" id="3.90.180.10:FF:000010">
    <property type="entry name" value="Enoyl-[acyl-carrier-protein] reductase, mitochondrial"/>
    <property type="match status" value="1"/>
</dbReference>
<dbReference type="InterPro" id="IPR011032">
    <property type="entry name" value="GroES-like_sf"/>
</dbReference>
<dbReference type="Gene3D" id="3.90.180.10">
    <property type="entry name" value="Medium-chain alcohol dehydrogenases, catalytic domain"/>
    <property type="match status" value="1"/>
</dbReference>
<evidence type="ECO:0000256" key="10">
    <source>
        <dbReference type="ARBA" id="ARBA00023160"/>
    </source>
</evidence>
<keyword evidence="3" id="KW-0444">Lipid biosynthesis</keyword>
<evidence type="ECO:0000256" key="9">
    <source>
        <dbReference type="ARBA" id="ARBA00023128"/>
    </source>
</evidence>
<keyword evidence="4" id="KW-0276">Fatty acid metabolism</keyword>
<dbReference type="SUPFAM" id="SSF50129">
    <property type="entry name" value="GroES-like"/>
    <property type="match status" value="1"/>
</dbReference>
<reference evidence="16" key="1">
    <citation type="submission" date="2019-10" db="EMBL/GenBank/DDBJ databases">
        <authorList>
            <person name="Zhang R."/>
            <person name="Pan Y."/>
            <person name="Wang J."/>
            <person name="Ma R."/>
            <person name="Yu S."/>
        </authorList>
    </citation>
    <scope>NUCLEOTIDE SEQUENCE</scope>
    <source>
        <strain evidence="16">LA-IB0</strain>
        <tissue evidence="16">Leaf</tissue>
    </source>
</reference>
<evidence type="ECO:0000256" key="8">
    <source>
        <dbReference type="ARBA" id="ARBA00023098"/>
    </source>
</evidence>
<evidence type="ECO:0000256" key="7">
    <source>
        <dbReference type="ARBA" id="ARBA00023002"/>
    </source>
</evidence>
<keyword evidence="8" id="KW-0443">Lipid metabolism</keyword>
<dbReference type="InterPro" id="IPR013154">
    <property type="entry name" value="ADH-like_N"/>
</dbReference>
<dbReference type="Pfam" id="PF00107">
    <property type="entry name" value="ADH_zinc_N"/>
    <property type="match status" value="1"/>
</dbReference>
<comment type="catalytic activity">
    <reaction evidence="14">
        <text>a 2,3-saturated acyl-[ACP] + NADP(+) = a (2E)-enoyl-[ACP] + NADPH + H(+)</text>
        <dbReference type="Rhea" id="RHEA:22564"/>
        <dbReference type="Rhea" id="RHEA-COMP:9925"/>
        <dbReference type="Rhea" id="RHEA-COMP:9926"/>
        <dbReference type="ChEBI" id="CHEBI:15378"/>
        <dbReference type="ChEBI" id="CHEBI:57783"/>
        <dbReference type="ChEBI" id="CHEBI:58349"/>
        <dbReference type="ChEBI" id="CHEBI:78784"/>
        <dbReference type="ChEBI" id="CHEBI:78785"/>
        <dbReference type="EC" id="1.3.1.104"/>
    </reaction>
</comment>
<dbReference type="InterPro" id="IPR036291">
    <property type="entry name" value="NAD(P)-bd_dom_sf"/>
</dbReference>
<dbReference type="SMART" id="SM00829">
    <property type="entry name" value="PKS_ER"/>
    <property type="match status" value="1"/>
</dbReference>
<dbReference type="PANTHER" id="PTHR43981">
    <property type="entry name" value="ENOYL-[ACYL-CARRIER-PROTEIN] REDUCTASE, MITOCHONDRIAL"/>
    <property type="match status" value="1"/>
</dbReference>
<evidence type="ECO:0000313" key="16">
    <source>
        <dbReference type="EMBL" id="KAG8387748.1"/>
    </source>
</evidence>